<evidence type="ECO:0000313" key="3">
    <source>
        <dbReference type="Proteomes" id="UP000004968"/>
    </source>
</evidence>
<name>D3ALG8_9FIRM</name>
<evidence type="ECO:0000313" key="2">
    <source>
        <dbReference type="EMBL" id="EFC97361.1"/>
    </source>
</evidence>
<gene>
    <name evidence="2" type="ORF">CLOSTHATH_04464</name>
</gene>
<accession>D3ALG8</accession>
<dbReference type="HOGENOM" id="CLU_2699700_0_0_9"/>
<dbReference type="AlphaFoldDB" id="D3ALG8"/>
<proteinExistence type="predicted"/>
<protein>
    <submittedName>
        <fullName evidence="2">Uncharacterized protein</fullName>
    </submittedName>
</protein>
<feature type="region of interest" description="Disordered" evidence="1">
    <location>
        <begin position="20"/>
        <end position="51"/>
    </location>
</feature>
<evidence type="ECO:0000256" key="1">
    <source>
        <dbReference type="SAM" id="MobiDB-lite"/>
    </source>
</evidence>
<comment type="caution">
    <text evidence="2">The sequence shown here is derived from an EMBL/GenBank/DDBJ whole genome shotgun (WGS) entry which is preliminary data.</text>
</comment>
<organism evidence="2 3">
    <name type="scientific">Hungatella hathewayi DSM 13479</name>
    <dbReference type="NCBI Taxonomy" id="566550"/>
    <lineage>
        <taxon>Bacteria</taxon>
        <taxon>Bacillati</taxon>
        <taxon>Bacillota</taxon>
        <taxon>Clostridia</taxon>
        <taxon>Lachnospirales</taxon>
        <taxon>Lachnospiraceae</taxon>
        <taxon>Hungatella</taxon>
    </lineage>
</organism>
<sequence>MKPYTKSTEQDFKKEILQSEERHGILSAPLPDAGQQEPPQQQYAPRAATARDFQPLNNRWISLYTEHHNKQLF</sequence>
<dbReference type="EMBL" id="ACIO01000404">
    <property type="protein sequence ID" value="EFC97361.1"/>
    <property type="molecule type" value="Genomic_DNA"/>
</dbReference>
<reference evidence="2 3" key="1">
    <citation type="submission" date="2010-01" db="EMBL/GenBank/DDBJ databases">
        <authorList>
            <person name="Weinstock G."/>
            <person name="Sodergren E."/>
            <person name="Clifton S."/>
            <person name="Fulton L."/>
            <person name="Fulton B."/>
            <person name="Courtney L."/>
            <person name="Fronick C."/>
            <person name="Harrison M."/>
            <person name="Strong C."/>
            <person name="Farmer C."/>
            <person name="Delahaunty K."/>
            <person name="Markovic C."/>
            <person name="Hall O."/>
            <person name="Minx P."/>
            <person name="Tomlinson C."/>
            <person name="Mitreva M."/>
            <person name="Nelson J."/>
            <person name="Hou S."/>
            <person name="Wollam A."/>
            <person name="Pepin K.H."/>
            <person name="Johnson M."/>
            <person name="Bhonagiri V."/>
            <person name="Nash W.E."/>
            <person name="Warren W."/>
            <person name="Chinwalla A."/>
            <person name="Mardis E.R."/>
            <person name="Wilson R.K."/>
        </authorList>
    </citation>
    <scope>NUCLEOTIDE SEQUENCE [LARGE SCALE GENOMIC DNA]</scope>
    <source>
        <strain evidence="2 3">DSM 13479</strain>
    </source>
</reference>
<dbReference type="Proteomes" id="UP000004968">
    <property type="component" value="Unassembled WGS sequence"/>
</dbReference>